<dbReference type="PANTHER" id="PTHR14659:SF1">
    <property type="entry name" value="ALPHA- AND GAMMA-ADAPTIN-BINDING PROTEIN P34"/>
    <property type="match status" value="1"/>
</dbReference>
<evidence type="ECO:0000313" key="1">
    <source>
        <dbReference type="EMBL" id="BES90794.1"/>
    </source>
</evidence>
<organism evidence="1 2">
    <name type="scientific">Nesidiocoris tenuis</name>
    <dbReference type="NCBI Taxonomy" id="355587"/>
    <lineage>
        <taxon>Eukaryota</taxon>
        <taxon>Metazoa</taxon>
        <taxon>Ecdysozoa</taxon>
        <taxon>Arthropoda</taxon>
        <taxon>Hexapoda</taxon>
        <taxon>Insecta</taxon>
        <taxon>Pterygota</taxon>
        <taxon>Neoptera</taxon>
        <taxon>Paraneoptera</taxon>
        <taxon>Hemiptera</taxon>
        <taxon>Heteroptera</taxon>
        <taxon>Panheteroptera</taxon>
        <taxon>Cimicomorpha</taxon>
        <taxon>Miridae</taxon>
        <taxon>Dicyphina</taxon>
        <taxon>Nesidiocoris</taxon>
    </lineage>
</organism>
<dbReference type="EMBL" id="AP028910">
    <property type="protein sequence ID" value="BES90794.1"/>
    <property type="molecule type" value="Genomic_DNA"/>
</dbReference>
<reference evidence="1 2" key="1">
    <citation type="submission" date="2023-09" db="EMBL/GenBank/DDBJ databases">
        <title>Nesidiocoris tenuis whole genome shotgun sequence.</title>
        <authorList>
            <person name="Shibata T."/>
            <person name="Shimoda M."/>
            <person name="Kobayashi T."/>
            <person name="Uehara T."/>
        </authorList>
    </citation>
    <scope>NUCLEOTIDE SEQUENCE [LARGE SCALE GENOMIC DNA]</scope>
    <source>
        <strain evidence="1 2">Japan</strain>
    </source>
</reference>
<evidence type="ECO:0000313" key="2">
    <source>
        <dbReference type="Proteomes" id="UP001307889"/>
    </source>
</evidence>
<sequence>MTFQDMSCNPCVIIACPSVEIGLHLVEEIVGFPPNSNADQDRFLSFPWRISNKYYEADVNLTLMKNKGLLPVEMSHLVQGVVLQFDCYEKNAIDYIDSWNSFLKPYGAHVKILLCSKKINEDDPLCLSKREAQRWCILNGFELVERHPDIDEEWEQEQDFHESNGILRVKQALQAHLWPNLSYKQKSDPTTMDELWHGGNLPCMGVECPEESKINDNSEGATAAAGNDLDGGVLLRDIIRIRDQTSKLPEVDRVNLAEQVVWNFWNSIGGEL</sequence>
<dbReference type="InterPro" id="IPR019341">
    <property type="entry name" value="Alpha/Gamma-adaptin-bd_p34"/>
</dbReference>
<evidence type="ECO:0008006" key="3">
    <source>
        <dbReference type="Google" id="ProtNLM"/>
    </source>
</evidence>
<dbReference type="Gene3D" id="3.40.50.11960">
    <property type="match status" value="1"/>
</dbReference>
<gene>
    <name evidence="1" type="ORF">NTJ_03602</name>
</gene>
<proteinExistence type="predicted"/>
<protein>
    <recommendedName>
        <fullName evidence="3">Alpha-and gamma-adaptin-binding protein p34</fullName>
    </recommendedName>
</protein>
<dbReference type="Proteomes" id="UP001307889">
    <property type="component" value="Chromosome 2"/>
</dbReference>
<dbReference type="PANTHER" id="PTHR14659">
    <property type="entry name" value="ALPHA- AND GAMMA-ADAPTIN-BINDING PROTEIN P34"/>
    <property type="match status" value="1"/>
</dbReference>
<accession>A0ABN7AHX4</accession>
<name>A0ABN7AHX4_9HEMI</name>
<keyword evidence="2" id="KW-1185">Reference proteome</keyword>